<accession>T0KW17</accession>
<comment type="caution">
    <text evidence="1">The sequence shown here is derived from an EMBL/GenBank/DDBJ whole genome shotgun (WGS) entry which is preliminary data.</text>
</comment>
<sequence>MPAAGPHSSIHLFVSPFPTRTSEGFPWWWAVVAAANYYYKSDYAMIDTAVPSIQRP</sequence>
<dbReference type="EMBL" id="AMYD01000749">
    <property type="protein sequence ID" value="EQB56339.1"/>
    <property type="molecule type" value="Genomic_DNA"/>
</dbReference>
<name>T0KW17_COLGC</name>
<proteinExistence type="predicted"/>
<dbReference type="HOGENOM" id="CLU_3014053_0_0_1"/>
<reference evidence="2" key="1">
    <citation type="journal article" date="2013" name="Mol. Plant Microbe Interact.">
        <title>Global aspects of pacC regulation of pathogenicity genes in Colletotrichum gloeosporioides as revealed by transcriptome analysis.</title>
        <authorList>
            <person name="Alkan N."/>
            <person name="Meng X."/>
            <person name="Friedlander G."/>
            <person name="Reuveni E."/>
            <person name="Sukno S."/>
            <person name="Sherman A."/>
            <person name="Thon M."/>
            <person name="Fluhr R."/>
            <person name="Prusky D."/>
        </authorList>
    </citation>
    <scope>NUCLEOTIDE SEQUENCE [LARGE SCALE GENOMIC DNA]</scope>
    <source>
        <strain evidence="2">Cg-14</strain>
    </source>
</reference>
<evidence type="ECO:0000313" key="2">
    <source>
        <dbReference type="Proteomes" id="UP000015530"/>
    </source>
</evidence>
<gene>
    <name evidence="1" type="ORF">CGLO_03655</name>
</gene>
<dbReference type="AlphaFoldDB" id="T0KW17"/>
<evidence type="ECO:0000313" key="1">
    <source>
        <dbReference type="EMBL" id="EQB56339.1"/>
    </source>
</evidence>
<organism evidence="1 2">
    <name type="scientific">Colletotrichum gloeosporioides (strain Cg-14)</name>
    <name type="common">Anthracnose fungus</name>
    <name type="synonym">Glomerella cingulata</name>
    <dbReference type="NCBI Taxonomy" id="1237896"/>
    <lineage>
        <taxon>Eukaryota</taxon>
        <taxon>Fungi</taxon>
        <taxon>Dikarya</taxon>
        <taxon>Ascomycota</taxon>
        <taxon>Pezizomycotina</taxon>
        <taxon>Sordariomycetes</taxon>
        <taxon>Hypocreomycetidae</taxon>
        <taxon>Glomerellales</taxon>
        <taxon>Glomerellaceae</taxon>
        <taxon>Colletotrichum</taxon>
        <taxon>Colletotrichum gloeosporioides species complex</taxon>
    </lineage>
</organism>
<protein>
    <submittedName>
        <fullName evidence="1">Uncharacterized protein</fullName>
    </submittedName>
</protein>
<dbReference type="Proteomes" id="UP000015530">
    <property type="component" value="Unassembled WGS sequence"/>
</dbReference>